<dbReference type="AlphaFoldDB" id="A0AAJ0DBF3"/>
<feature type="active site" description="Nucleophile" evidence="1">
    <location>
        <position position="442"/>
    </location>
</feature>
<name>A0AAJ0DBF3_9PEZI</name>
<evidence type="ECO:0000256" key="1">
    <source>
        <dbReference type="PIRSR" id="PIRSR600246-1"/>
    </source>
</evidence>
<dbReference type="Gene3D" id="3.60.20.30">
    <property type="entry name" value="(Glycosyl)asparaginase"/>
    <property type="match status" value="1"/>
</dbReference>
<dbReference type="InterPro" id="IPR000246">
    <property type="entry name" value="Peptidase_T2"/>
</dbReference>
<feature type="compositionally biased region" description="Polar residues" evidence="3">
    <location>
        <begin position="219"/>
        <end position="231"/>
    </location>
</feature>
<dbReference type="SUPFAM" id="SSF56235">
    <property type="entry name" value="N-terminal nucleophile aminohydrolases (Ntn hydrolases)"/>
    <property type="match status" value="1"/>
</dbReference>
<dbReference type="EMBL" id="JAWDJX010000074">
    <property type="protein sequence ID" value="KAK3046928.1"/>
    <property type="molecule type" value="Genomic_DNA"/>
</dbReference>
<protein>
    <recommendedName>
        <fullName evidence="6">N-terminal nucleophile aminohydrolase</fullName>
    </recommendedName>
</protein>
<accession>A0AAJ0DBF3</accession>
<dbReference type="InterPro" id="IPR029055">
    <property type="entry name" value="Ntn_hydrolases_N"/>
</dbReference>
<comment type="caution">
    <text evidence="4">The sequence shown here is derived from an EMBL/GenBank/DDBJ whole genome shotgun (WGS) entry which is preliminary data.</text>
</comment>
<feature type="compositionally biased region" description="Polar residues" evidence="3">
    <location>
        <begin position="287"/>
        <end position="300"/>
    </location>
</feature>
<dbReference type="GO" id="GO:0051604">
    <property type="term" value="P:protein maturation"/>
    <property type="evidence" value="ECO:0007669"/>
    <property type="project" value="TreeGrafter"/>
</dbReference>
<feature type="region of interest" description="Disordered" evidence="3">
    <location>
        <begin position="181"/>
        <end position="200"/>
    </location>
</feature>
<feature type="compositionally biased region" description="Low complexity" evidence="3">
    <location>
        <begin position="355"/>
        <end position="367"/>
    </location>
</feature>
<gene>
    <name evidence="4" type="ORF">LTR09_011612</name>
</gene>
<proteinExistence type="predicted"/>
<feature type="compositionally biased region" description="Low complexity" evidence="3">
    <location>
        <begin position="246"/>
        <end position="256"/>
    </location>
</feature>
<feature type="compositionally biased region" description="Polar residues" evidence="3">
    <location>
        <begin position="602"/>
        <end position="612"/>
    </location>
</feature>
<feature type="region of interest" description="Disordered" evidence="3">
    <location>
        <begin position="207"/>
        <end position="300"/>
    </location>
</feature>
<dbReference type="FunFam" id="3.60.20.30:FF:000007">
    <property type="entry name" value="Similar to threonine aspartase"/>
    <property type="match status" value="1"/>
</dbReference>
<dbReference type="CDD" id="cd04514">
    <property type="entry name" value="Taspase1_like"/>
    <property type="match status" value="2"/>
</dbReference>
<evidence type="ECO:0000256" key="3">
    <source>
        <dbReference type="SAM" id="MobiDB-lite"/>
    </source>
</evidence>
<dbReference type="GO" id="GO:0004298">
    <property type="term" value="F:threonine-type endopeptidase activity"/>
    <property type="evidence" value="ECO:0007669"/>
    <property type="project" value="InterPro"/>
</dbReference>
<dbReference type="PANTHER" id="PTHR10188">
    <property type="entry name" value="L-ASPARAGINASE"/>
    <property type="match status" value="1"/>
</dbReference>
<dbReference type="GO" id="GO:0005737">
    <property type="term" value="C:cytoplasm"/>
    <property type="evidence" value="ECO:0007669"/>
    <property type="project" value="TreeGrafter"/>
</dbReference>
<evidence type="ECO:0008006" key="6">
    <source>
        <dbReference type="Google" id="ProtNLM"/>
    </source>
</evidence>
<evidence type="ECO:0000313" key="5">
    <source>
        <dbReference type="Proteomes" id="UP001271007"/>
    </source>
</evidence>
<keyword evidence="5" id="KW-1185">Reference proteome</keyword>
<dbReference type="Pfam" id="PF01112">
    <property type="entry name" value="Asparaginase_2"/>
    <property type="match status" value="2"/>
</dbReference>
<dbReference type="Proteomes" id="UP001271007">
    <property type="component" value="Unassembled WGS sequence"/>
</dbReference>
<evidence type="ECO:0000256" key="2">
    <source>
        <dbReference type="PIRSR" id="PIRSR600246-3"/>
    </source>
</evidence>
<feature type="site" description="Cleavage; by autolysis" evidence="2">
    <location>
        <begin position="441"/>
        <end position="442"/>
    </location>
</feature>
<feature type="region of interest" description="Disordered" evidence="3">
    <location>
        <begin position="602"/>
        <end position="626"/>
    </location>
</feature>
<organism evidence="4 5">
    <name type="scientific">Extremus antarcticus</name>
    <dbReference type="NCBI Taxonomy" id="702011"/>
    <lineage>
        <taxon>Eukaryota</taxon>
        <taxon>Fungi</taxon>
        <taxon>Dikarya</taxon>
        <taxon>Ascomycota</taxon>
        <taxon>Pezizomycotina</taxon>
        <taxon>Dothideomycetes</taxon>
        <taxon>Dothideomycetidae</taxon>
        <taxon>Mycosphaerellales</taxon>
        <taxon>Extremaceae</taxon>
        <taxon>Extremus</taxon>
    </lineage>
</organism>
<evidence type="ECO:0000313" key="4">
    <source>
        <dbReference type="EMBL" id="KAK3046928.1"/>
    </source>
</evidence>
<reference evidence="4" key="1">
    <citation type="submission" date="2023-04" db="EMBL/GenBank/DDBJ databases">
        <title>Black Yeasts Isolated from many extreme environments.</title>
        <authorList>
            <person name="Coleine C."/>
            <person name="Stajich J.E."/>
            <person name="Selbmann L."/>
        </authorList>
    </citation>
    <scope>NUCLEOTIDE SEQUENCE</scope>
    <source>
        <strain evidence="4">CCFEE 5312</strain>
    </source>
</reference>
<feature type="region of interest" description="Disordered" evidence="3">
    <location>
        <begin position="351"/>
        <end position="433"/>
    </location>
</feature>
<dbReference type="InterPro" id="IPR037464">
    <property type="entry name" value="Taspase1"/>
</dbReference>
<sequence>MFSPKRGRKNNTSEIACIFVHAGAGFHSIQNEHVHLTACNDAARTAMRCLQNGGSAVDAVELAVRILEDREITNAGYGSNLAVDGVVECDAVVVDHNGRSGGAGAVAQIKNPISLARLLLDHSGQPLSLRRVPPNFLAGQGATDFAFEHGMSVLPLDCLVSPSARDRWRQWRDDLERAEHNRRREDAARYGMSPPPSQSDLVQYYAQQPEQEQARRSHTNAMRSALSNEAQPVSPPPSDLRDPPDDSSTTPHSNTSAMPGRSSNSTTPDHHQEAMDPFGPPAFYINPSANPFSNSAQKMPNASTNMLASNRNSDGGFLDDEWYGPELDFSDLGDPEPHHMEYAGLQLHSQRWHDGSSGSDSNSTTINMTDSGHPHRPTNNDRGGLHNAHRFPFPAPSSDTDMEPSTPKAQTPTNREDTPPTAQKRRLTDNGWVDGEDHVTDTVGAIAIDLYGNIACGASSGGIGMKHRGRIGPAALVGVGAAVKPADPEDAERTSVATVTSGTGEHMSTTTAASVCSERIYHNFRKLAGGRYNDCIEEEAIKGFIDKDFMGHPSVQASHSTGAIGVLSVKKTKDGAYLYYGHNTDSFAVASMHSNEAQPVCTMSRNKGNGQVAQGGRSIRNTKRKA</sequence>
<dbReference type="PANTHER" id="PTHR10188:SF8">
    <property type="entry name" value="THREONINE ASPARTASE 1"/>
    <property type="match status" value="1"/>
</dbReference>